<keyword evidence="4" id="KW-0566">Pantothenate biosynthesis</keyword>
<evidence type="ECO:0000256" key="1">
    <source>
        <dbReference type="ARBA" id="ARBA00007870"/>
    </source>
</evidence>
<evidence type="ECO:0000256" key="4">
    <source>
        <dbReference type="RuleBase" id="RU362068"/>
    </source>
</evidence>
<feature type="domain" description="Ketopantoate reductase C-terminal" evidence="6">
    <location>
        <begin position="165"/>
        <end position="280"/>
    </location>
</feature>
<dbReference type="PANTHER" id="PTHR21708">
    <property type="entry name" value="PROBABLE 2-DEHYDROPANTOATE 2-REDUCTASE"/>
    <property type="match status" value="1"/>
</dbReference>
<dbReference type="Gene3D" id="1.10.1040.10">
    <property type="entry name" value="N-(1-d-carboxylethyl)-l-norvaline Dehydrogenase, domain 2"/>
    <property type="match status" value="1"/>
</dbReference>
<dbReference type="Pfam" id="PF02558">
    <property type="entry name" value="ApbA"/>
    <property type="match status" value="1"/>
</dbReference>
<dbReference type="GO" id="GO:0008677">
    <property type="term" value="F:2-dehydropantoate 2-reductase activity"/>
    <property type="evidence" value="ECO:0007669"/>
    <property type="project" value="UniProtKB-EC"/>
</dbReference>
<dbReference type="EMBL" id="CP066007">
    <property type="protein sequence ID" value="QQB46641.1"/>
    <property type="molecule type" value="Genomic_DNA"/>
</dbReference>
<dbReference type="UniPathway" id="UPA00028">
    <property type="reaction ID" value="UER00004"/>
</dbReference>
<dbReference type="GO" id="GO:0015940">
    <property type="term" value="P:pantothenate biosynthetic process"/>
    <property type="evidence" value="ECO:0007669"/>
    <property type="project" value="UniProtKB-UniPathway"/>
</dbReference>
<dbReference type="InterPro" id="IPR003710">
    <property type="entry name" value="ApbA"/>
</dbReference>
<gene>
    <name evidence="7" type="ORF">I6I10_01435</name>
</gene>
<dbReference type="Gene3D" id="3.40.50.720">
    <property type="entry name" value="NAD(P)-binding Rossmann-like Domain"/>
    <property type="match status" value="1"/>
</dbReference>
<protein>
    <recommendedName>
        <fullName evidence="4">2-dehydropantoate 2-reductase</fullName>
        <ecNumber evidence="4">1.1.1.169</ecNumber>
    </recommendedName>
    <alternativeName>
        <fullName evidence="4">Ketopantoate reductase</fullName>
    </alternativeName>
</protein>
<comment type="function">
    <text evidence="4">Catalyzes the NADPH-dependent reduction of ketopantoate into pantoic acid.</text>
</comment>
<dbReference type="NCBIfam" id="NF005091">
    <property type="entry name" value="PRK06522.2-2"/>
    <property type="match status" value="1"/>
</dbReference>
<comment type="similarity">
    <text evidence="1 4">Belongs to the ketopantoate reductase family.</text>
</comment>
<feature type="domain" description="Ketopantoate reductase N-terminal" evidence="5">
    <location>
        <begin position="3"/>
        <end position="141"/>
    </location>
</feature>
<dbReference type="InterPro" id="IPR013752">
    <property type="entry name" value="KPA_reductase"/>
</dbReference>
<dbReference type="InterPro" id="IPR008927">
    <property type="entry name" value="6-PGluconate_DH-like_C_sf"/>
</dbReference>
<dbReference type="OrthoDB" id="9796561at2"/>
<dbReference type="Pfam" id="PF08546">
    <property type="entry name" value="ApbA_C"/>
    <property type="match status" value="1"/>
</dbReference>
<keyword evidence="2 4" id="KW-0521">NADP</keyword>
<dbReference type="EC" id="1.1.1.169" evidence="4"/>
<name>A0A7T4EFX3_9CORY</name>
<proteinExistence type="inferred from homology"/>
<dbReference type="InterPro" id="IPR013328">
    <property type="entry name" value="6PGD_dom2"/>
</dbReference>
<dbReference type="NCBIfam" id="TIGR00745">
    <property type="entry name" value="apbA_panE"/>
    <property type="match status" value="1"/>
</dbReference>
<keyword evidence="3 4" id="KW-0560">Oxidoreductase</keyword>
<dbReference type="SUPFAM" id="SSF51735">
    <property type="entry name" value="NAD(P)-binding Rossmann-fold domains"/>
    <property type="match status" value="1"/>
</dbReference>
<evidence type="ECO:0000313" key="8">
    <source>
        <dbReference type="Proteomes" id="UP000596145"/>
    </source>
</evidence>
<dbReference type="SUPFAM" id="SSF48179">
    <property type="entry name" value="6-phosphogluconate dehydrogenase C-terminal domain-like"/>
    <property type="match status" value="1"/>
</dbReference>
<comment type="catalytic activity">
    <reaction evidence="4">
        <text>(R)-pantoate + NADP(+) = 2-dehydropantoate + NADPH + H(+)</text>
        <dbReference type="Rhea" id="RHEA:16233"/>
        <dbReference type="ChEBI" id="CHEBI:11561"/>
        <dbReference type="ChEBI" id="CHEBI:15378"/>
        <dbReference type="ChEBI" id="CHEBI:15980"/>
        <dbReference type="ChEBI" id="CHEBI:57783"/>
        <dbReference type="ChEBI" id="CHEBI:58349"/>
        <dbReference type="EC" id="1.1.1.169"/>
    </reaction>
</comment>
<dbReference type="AlphaFoldDB" id="A0A7T4EFX3"/>
<dbReference type="GO" id="GO:0005737">
    <property type="term" value="C:cytoplasm"/>
    <property type="evidence" value="ECO:0007669"/>
    <property type="project" value="TreeGrafter"/>
</dbReference>
<dbReference type="GeneID" id="92759029"/>
<evidence type="ECO:0000313" key="7">
    <source>
        <dbReference type="EMBL" id="QQB46641.1"/>
    </source>
</evidence>
<dbReference type="InterPro" id="IPR013332">
    <property type="entry name" value="KPR_N"/>
</dbReference>
<accession>A0A7T4EFX3</accession>
<evidence type="ECO:0000259" key="6">
    <source>
        <dbReference type="Pfam" id="PF08546"/>
    </source>
</evidence>
<evidence type="ECO:0000259" key="5">
    <source>
        <dbReference type="Pfam" id="PF02558"/>
    </source>
</evidence>
<evidence type="ECO:0000256" key="2">
    <source>
        <dbReference type="ARBA" id="ARBA00022857"/>
    </source>
</evidence>
<comment type="pathway">
    <text evidence="4">Cofactor biosynthesis; (R)-pantothenate biosynthesis; (R)-pantoate from 3-methyl-2-oxobutanoate: step 2/2.</text>
</comment>
<dbReference type="PANTHER" id="PTHR21708:SF26">
    <property type="entry name" value="2-DEHYDROPANTOATE 2-REDUCTASE"/>
    <property type="match status" value="1"/>
</dbReference>
<dbReference type="InterPro" id="IPR036291">
    <property type="entry name" value="NAD(P)-bd_dom_sf"/>
</dbReference>
<dbReference type="RefSeq" id="WP_084036014.1">
    <property type="nucleotide sequence ID" value="NZ_CP066007.1"/>
</dbReference>
<evidence type="ECO:0000256" key="3">
    <source>
        <dbReference type="ARBA" id="ARBA00023002"/>
    </source>
</evidence>
<dbReference type="Proteomes" id="UP000596145">
    <property type="component" value="Chromosome"/>
</dbReference>
<sequence>MTIAIIGAGAVGCWMASELSAAGADVTVVARGEALRAVRERGVRADGVDVPVAVATHASEVEASAIVLATKATGAPLTEILDGTNAPIVMTQNSVEAPRLIAAVVGQERTVPGVVRGYFHHVGPAEVTTHGGPGSFTMGPGAPTLARALESTGITVTVRDDELVDVWEKAMFVEPCGALGLIADADLGVLRTTYRESLTDFITEVHNAGIGAGVPIPEDAVARTLAFADAMPASSTTSMQRDRMAGLTGEFDAQVGAVIREAERHGVAVPLHRLAYALIAGR</sequence>
<dbReference type="InterPro" id="IPR051402">
    <property type="entry name" value="KPR-Related"/>
</dbReference>
<reference evidence="7 8" key="1">
    <citation type="submission" date="2020-12" db="EMBL/GenBank/DDBJ databases">
        <title>FDA dAtabase for Regulatory Grade micrObial Sequences (FDA-ARGOS): Supporting development and validation of Infectious Disease Dx tests.</title>
        <authorList>
            <person name="Sproer C."/>
            <person name="Gronow S."/>
            <person name="Severitt S."/>
            <person name="Schroder I."/>
            <person name="Tallon L."/>
            <person name="Sadzewicz L."/>
            <person name="Zhao X."/>
            <person name="Boylan J."/>
            <person name="Ott S."/>
            <person name="Bowen H."/>
            <person name="Vavikolanu K."/>
            <person name="Mehta A."/>
            <person name="Aluvathingal J."/>
            <person name="Nadendla S."/>
            <person name="Lowell S."/>
            <person name="Myers T."/>
            <person name="Yan Y."/>
            <person name="Sichtig H."/>
        </authorList>
    </citation>
    <scope>NUCLEOTIDE SEQUENCE [LARGE SCALE GENOMIC DNA]</scope>
    <source>
        <strain evidence="7 8">FDAARGOS_1053</strain>
    </source>
</reference>
<organism evidence="7 8">
    <name type="scientific">Corynebacterium glucuronolyticum</name>
    <dbReference type="NCBI Taxonomy" id="39791"/>
    <lineage>
        <taxon>Bacteria</taxon>
        <taxon>Bacillati</taxon>
        <taxon>Actinomycetota</taxon>
        <taxon>Actinomycetes</taxon>
        <taxon>Mycobacteriales</taxon>
        <taxon>Corynebacteriaceae</taxon>
        <taxon>Corynebacterium</taxon>
    </lineage>
</organism>